<dbReference type="InterPro" id="IPR013149">
    <property type="entry name" value="ADH-like_C"/>
</dbReference>
<accession>A0ABS0NIP5</accession>
<name>A0ABS0NIP5_9ACTN</name>
<comment type="catalytic activity">
    <reaction evidence="10">
        <text>2-deoxy-scyllo-inosamine + NAD(+) = 3-amino-2,3-dideoxy-scyllo-inosose + NADH + H(+)</text>
        <dbReference type="Rhea" id="RHEA:33883"/>
        <dbReference type="ChEBI" id="CHEBI:15378"/>
        <dbReference type="ChEBI" id="CHEBI:57540"/>
        <dbReference type="ChEBI" id="CHEBI:57945"/>
        <dbReference type="ChEBI" id="CHEBI:65002"/>
        <dbReference type="ChEBI" id="CHEBI:65003"/>
        <dbReference type="EC" id="1.1.1.329"/>
    </reaction>
</comment>
<dbReference type="EMBL" id="JACYXC010000001">
    <property type="protein sequence ID" value="MBH5335078.1"/>
    <property type="molecule type" value="Genomic_DNA"/>
</dbReference>
<evidence type="ECO:0000256" key="2">
    <source>
        <dbReference type="ARBA" id="ARBA00022723"/>
    </source>
</evidence>
<feature type="domain" description="Alcohol dehydrogenase-like C-terminal" evidence="13">
    <location>
        <begin position="179"/>
        <end position="297"/>
    </location>
</feature>
<dbReference type="InterPro" id="IPR002328">
    <property type="entry name" value="ADH_Zn_CS"/>
</dbReference>
<dbReference type="Pfam" id="PF08240">
    <property type="entry name" value="ADH_N"/>
    <property type="match status" value="1"/>
</dbReference>
<dbReference type="EC" id="1.1.1.329" evidence="8"/>
<evidence type="ECO:0000256" key="7">
    <source>
        <dbReference type="ARBA" id="ARBA00038004"/>
    </source>
</evidence>
<comment type="function">
    <text evidence="5">Catalyzes the oxidation of 2-deoxy-scyllo-inosamine (DOIA) with NAD(+) or NADP(+), forming 3-amino-2,3-dideoxy-scyllo-inosose (amino-DOI).</text>
</comment>
<dbReference type="Gene3D" id="3.40.50.720">
    <property type="entry name" value="NAD(P)-binding Rossmann-like Domain"/>
    <property type="match status" value="1"/>
</dbReference>
<dbReference type="InterPro" id="IPR011032">
    <property type="entry name" value="GroES-like_sf"/>
</dbReference>
<dbReference type="RefSeq" id="WP_197988685.1">
    <property type="nucleotide sequence ID" value="NZ_JACYXC010000001.1"/>
</dbReference>
<evidence type="ECO:0000256" key="9">
    <source>
        <dbReference type="ARBA" id="ARBA00039387"/>
    </source>
</evidence>
<keyword evidence="2 12" id="KW-0479">Metal-binding</keyword>
<evidence type="ECO:0000256" key="10">
    <source>
        <dbReference type="ARBA" id="ARBA00048685"/>
    </source>
</evidence>
<dbReference type="SUPFAM" id="SSF51735">
    <property type="entry name" value="NAD(P)-binding Rossmann-fold domains"/>
    <property type="match status" value="1"/>
</dbReference>
<dbReference type="Pfam" id="PF00107">
    <property type="entry name" value="ADH_zinc_N"/>
    <property type="match status" value="1"/>
</dbReference>
<evidence type="ECO:0000256" key="5">
    <source>
        <dbReference type="ARBA" id="ARBA00037678"/>
    </source>
</evidence>
<dbReference type="PROSITE" id="PS00059">
    <property type="entry name" value="ADH_ZINC"/>
    <property type="match status" value="1"/>
</dbReference>
<evidence type="ECO:0000313" key="16">
    <source>
        <dbReference type="Proteomes" id="UP000807371"/>
    </source>
</evidence>
<evidence type="ECO:0000256" key="11">
    <source>
        <dbReference type="ARBA" id="ARBA00049085"/>
    </source>
</evidence>
<dbReference type="PANTHER" id="PTHR43401">
    <property type="entry name" value="L-THREONINE 3-DEHYDROGENASE"/>
    <property type="match status" value="1"/>
</dbReference>
<keyword evidence="4" id="KW-0560">Oxidoreductase</keyword>
<comment type="similarity">
    <text evidence="7">Belongs to the zinc-containing alcohol dehydrogenase family. DOIA dehydrogenase subfamily.</text>
</comment>
<protein>
    <recommendedName>
        <fullName evidence="9">2-deoxy-scyllo-inosamine dehydrogenase</fullName>
        <ecNumber evidence="8">1.1.1.329</ecNumber>
    </recommendedName>
</protein>
<evidence type="ECO:0000256" key="3">
    <source>
        <dbReference type="ARBA" id="ARBA00022833"/>
    </source>
</evidence>
<comment type="catalytic activity">
    <reaction evidence="11">
        <text>2-deoxy-scyllo-inosamine + NADP(+) = 3-amino-2,3-dideoxy-scyllo-inosose + NADPH + H(+)</text>
        <dbReference type="Rhea" id="RHEA:33879"/>
        <dbReference type="ChEBI" id="CHEBI:15378"/>
        <dbReference type="ChEBI" id="CHEBI:57783"/>
        <dbReference type="ChEBI" id="CHEBI:58349"/>
        <dbReference type="ChEBI" id="CHEBI:65002"/>
        <dbReference type="ChEBI" id="CHEBI:65003"/>
        <dbReference type="EC" id="1.1.1.329"/>
    </reaction>
</comment>
<evidence type="ECO:0000259" key="13">
    <source>
        <dbReference type="Pfam" id="PF00107"/>
    </source>
</evidence>
<comment type="caution">
    <text evidence="15">The sequence shown here is derived from an EMBL/GenBank/DDBJ whole genome shotgun (WGS) entry which is preliminary data.</text>
</comment>
<evidence type="ECO:0000256" key="1">
    <source>
        <dbReference type="ARBA" id="ARBA00001947"/>
    </source>
</evidence>
<dbReference type="Gene3D" id="3.90.180.10">
    <property type="entry name" value="Medium-chain alcohol dehydrogenases, catalytic domain"/>
    <property type="match status" value="1"/>
</dbReference>
<dbReference type="Proteomes" id="UP000807371">
    <property type="component" value="Unassembled WGS sequence"/>
</dbReference>
<evidence type="ECO:0000256" key="4">
    <source>
        <dbReference type="ARBA" id="ARBA00023002"/>
    </source>
</evidence>
<dbReference type="InterPro" id="IPR013154">
    <property type="entry name" value="ADH-like_N"/>
</dbReference>
<dbReference type="PANTHER" id="PTHR43401:SF2">
    <property type="entry name" value="L-THREONINE 3-DEHYDROGENASE"/>
    <property type="match status" value="1"/>
</dbReference>
<keyword evidence="16" id="KW-1185">Reference proteome</keyword>
<organism evidence="15 16">
    <name type="scientific">Streptomyces pactum</name>
    <dbReference type="NCBI Taxonomy" id="68249"/>
    <lineage>
        <taxon>Bacteria</taxon>
        <taxon>Bacillati</taxon>
        <taxon>Actinomycetota</taxon>
        <taxon>Actinomycetes</taxon>
        <taxon>Kitasatosporales</taxon>
        <taxon>Streptomycetaceae</taxon>
        <taxon>Streptomyces</taxon>
    </lineage>
</organism>
<keyword evidence="3 12" id="KW-0862">Zinc</keyword>
<evidence type="ECO:0000256" key="8">
    <source>
        <dbReference type="ARBA" id="ARBA00039102"/>
    </source>
</evidence>
<comment type="pathway">
    <text evidence="6">Metabolic intermediate biosynthesis; 2-deoxystreptamine biosynthesis; 2-deoxystreptamine from D-glucose 6-phosphate: step 3/4.</text>
</comment>
<evidence type="ECO:0000313" key="15">
    <source>
        <dbReference type="EMBL" id="MBH5335078.1"/>
    </source>
</evidence>
<evidence type="ECO:0000256" key="12">
    <source>
        <dbReference type="RuleBase" id="RU361277"/>
    </source>
</evidence>
<dbReference type="InterPro" id="IPR050129">
    <property type="entry name" value="Zn_alcohol_dh"/>
</dbReference>
<evidence type="ECO:0000256" key="6">
    <source>
        <dbReference type="ARBA" id="ARBA00037908"/>
    </source>
</evidence>
<gene>
    <name evidence="15" type="ORF">IHE55_09825</name>
</gene>
<comment type="cofactor">
    <cofactor evidence="1 12">
        <name>Zn(2+)</name>
        <dbReference type="ChEBI" id="CHEBI:29105"/>
    </cofactor>
</comment>
<dbReference type="InterPro" id="IPR036291">
    <property type="entry name" value="NAD(P)-bd_dom_sf"/>
</dbReference>
<reference evidence="15 16" key="1">
    <citation type="submission" date="2020-09" db="EMBL/GenBank/DDBJ databases">
        <title>Biosynthesis of the nuclear factor of activated T cells inhibitor NFAT-133 and its congeners in Streptomyces pactum.</title>
        <authorList>
            <person name="Zhou W."/>
            <person name="Posri P."/>
            <person name="Abugrain M.E."/>
            <person name="Weisberg A.J."/>
            <person name="Chang J.H."/>
            <person name="Mahmud T."/>
        </authorList>
    </citation>
    <scope>NUCLEOTIDE SEQUENCE [LARGE SCALE GENOMIC DNA]</scope>
    <source>
        <strain evidence="15 16">ATCC 27456</strain>
    </source>
</reference>
<feature type="domain" description="Alcohol dehydrogenase-like N-terminal" evidence="14">
    <location>
        <begin position="23"/>
        <end position="138"/>
    </location>
</feature>
<proteinExistence type="inferred from homology"/>
<evidence type="ECO:0000259" key="14">
    <source>
        <dbReference type="Pfam" id="PF08240"/>
    </source>
</evidence>
<sequence length="338" mass="35013">MRTAVITAAGQVEIRKLPVPEIGATEVLVRVAACGLCTMEGNLYAGRMPVYPTAAGHEVAGRVERVGDQVAELEDAPAVGDLVTVDLLTRCGACRPCRGGQSAVCSSPQGGMREDGAITMGAGLAEYVVAPAAQVWPVGTVDPALAAMGEPLACVVHSLRRGALRAGDRVTVIGAGYMGHLHLALARHHGARSVTVVELDPGRRSAIEAAAPDAAIGPDLLGTVPRADVVFVTIASKEAIATALAAVADGGRIVLFGGSPDGPPAELPGYEVHRRQLTVTGSYSQEPEDWRAAAELLRGGTLTRYLEPLVTARYPLDDVDQALARTAGTPVYRVVVTP</sequence>
<dbReference type="SUPFAM" id="SSF50129">
    <property type="entry name" value="GroES-like"/>
    <property type="match status" value="1"/>
</dbReference>